<dbReference type="SUPFAM" id="SSF63829">
    <property type="entry name" value="Calcium-dependent phosphotriesterase"/>
    <property type="match status" value="1"/>
</dbReference>
<dbReference type="Gene3D" id="2.60.120.200">
    <property type="match status" value="1"/>
</dbReference>
<dbReference type="Gene3D" id="2.120.10.80">
    <property type="entry name" value="Kelch-type beta propeller"/>
    <property type="match status" value="1"/>
</dbReference>
<keyword evidence="2" id="KW-1185">Reference proteome</keyword>
<protein>
    <recommendedName>
        <fullName evidence="3">LamG domain-containing protein</fullName>
    </recommendedName>
</protein>
<dbReference type="Proteomes" id="UP001519287">
    <property type="component" value="Unassembled WGS sequence"/>
</dbReference>
<accession>A0ABS4J8Y8</accession>
<evidence type="ECO:0000313" key="2">
    <source>
        <dbReference type="Proteomes" id="UP001519287"/>
    </source>
</evidence>
<comment type="caution">
    <text evidence="1">The sequence shown here is derived from an EMBL/GenBank/DDBJ whole genome shotgun (WGS) entry which is preliminary data.</text>
</comment>
<dbReference type="RefSeq" id="WP_209978521.1">
    <property type="nucleotide sequence ID" value="NZ_JAGGLB010000046.1"/>
</dbReference>
<dbReference type="InterPro" id="IPR013320">
    <property type="entry name" value="ConA-like_dom_sf"/>
</dbReference>
<evidence type="ECO:0008006" key="3">
    <source>
        <dbReference type="Google" id="ProtNLM"/>
    </source>
</evidence>
<dbReference type="EMBL" id="JAGGLB010000046">
    <property type="protein sequence ID" value="MBP1996270.1"/>
    <property type="molecule type" value="Genomic_DNA"/>
</dbReference>
<proteinExistence type="predicted"/>
<dbReference type="Pfam" id="PF13385">
    <property type="entry name" value="Laminin_G_3"/>
    <property type="match status" value="1"/>
</dbReference>
<name>A0ABS4J8Y8_9BACL</name>
<organism evidence="1 2">
    <name type="scientific">Paenibacillus eucommiae</name>
    <dbReference type="NCBI Taxonomy" id="1355755"/>
    <lineage>
        <taxon>Bacteria</taxon>
        <taxon>Bacillati</taxon>
        <taxon>Bacillota</taxon>
        <taxon>Bacilli</taxon>
        <taxon>Bacillales</taxon>
        <taxon>Paenibacillaceae</taxon>
        <taxon>Paenibacillus</taxon>
    </lineage>
</organism>
<dbReference type="SUPFAM" id="SSF49899">
    <property type="entry name" value="Concanavalin A-like lectins/glucanases"/>
    <property type="match status" value="2"/>
</dbReference>
<evidence type="ECO:0000313" key="1">
    <source>
        <dbReference type="EMBL" id="MBP1996270.1"/>
    </source>
</evidence>
<reference evidence="1 2" key="1">
    <citation type="submission" date="2021-03" db="EMBL/GenBank/DDBJ databases">
        <title>Genomic Encyclopedia of Type Strains, Phase IV (KMG-IV): sequencing the most valuable type-strain genomes for metagenomic binning, comparative biology and taxonomic classification.</title>
        <authorList>
            <person name="Goeker M."/>
        </authorList>
    </citation>
    <scope>NUCLEOTIDE SEQUENCE [LARGE SCALE GENOMIC DNA]</scope>
    <source>
        <strain evidence="1 2">DSM 26048</strain>
    </source>
</reference>
<sequence length="529" mass="58760">MSTHTGRELIGYWPLNENSEDAGKYGRHGKAVNIKFDESAVFDGRQSFIELPALQETDGSRPFSLSLEFKINDADGILPGGLVSRYSRDTMSGWHLSVLTQTGVTSTQSNWRNLQFGWSNQTPKHTWKDWGSPGNGRLVCTLCVYNGSLYAGIFDDEKDHLGHVYRLDQEAGEWMDCGHPDQSNSVWSLIEWKGRLYAGTMRYKAAGSLLPESPNQVPGGKIYRYEGGQEWSFFAELPVPDSDSVGSLTVYQERLIAMSYYPHGVFAYDEEGACQVLGAPGADLRTMTVSVHQGYLYIGCNQSGGVYRRTLNTPWEYCGTAPKVDQVYCFSTFHNELLMGVWHEGRMLRYEGGTEWSDYGLMGSEMEVMGISVLNGKLYGGTLPSGQVYGFKGDRQWELLAELEPPHPDIKYRRVWSMAIFNGGLYAGTLPSGKVWSLYNDPLATYDTSLSDGWHDATISYDCKKLSIYLDGGLVSSVDVSNECDSIQNTVPMLIGSGPQSVFSGQVRNVRLYNAALNDEQYSSKGAAN</sequence>
<dbReference type="InterPro" id="IPR015915">
    <property type="entry name" value="Kelch-typ_b-propeller"/>
</dbReference>
<gene>
    <name evidence="1" type="ORF">J2Z66_007916</name>
</gene>